<dbReference type="Proteomes" id="UP000839905">
    <property type="component" value="Unassembled WGS sequence"/>
</dbReference>
<protein>
    <submittedName>
        <fullName evidence="16 17">Coproporphyrinogen III oxidase</fullName>
    </submittedName>
    <submittedName>
        <fullName evidence="3">HemN C-region family protein</fullName>
    </submittedName>
</protein>
<dbReference type="GO" id="GO:0003824">
    <property type="term" value="F:catalytic activity"/>
    <property type="evidence" value="ECO:0007669"/>
    <property type="project" value="InterPro"/>
</dbReference>
<reference evidence="16" key="7">
    <citation type="submission" date="2019-08" db="EMBL/GenBank/DDBJ databases">
        <authorList>
            <consortium name="NCBI Pathogen Detection Project"/>
        </authorList>
    </citation>
    <scope>NUCLEOTIDE SEQUENCE</scope>
    <source>
        <strain evidence="15">Salmonella enterica</strain>
        <strain evidence="16">SSI_AA832</strain>
    </source>
</reference>
<dbReference type="EMBL" id="DAAFPQ010000023">
    <property type="protein sequence ID" value="HAB0973092.1"/>
    <property type="molecule type" value="Genomic_DNA"/>
</dbReference>
<dbReference type="Proteomes" id="UP000885385">
    <property type="component" value="Unassembled WGS sequence"/>
</dbReference>
<dbReference type="EMBL" id="AAKUOT010000038">
    <property type="protein sequence ID" value="ECV8762583.1"/>
    <property type="molecule type" value="Genomic_DNA"/>
</dbReference>
<evidence type="ECO:0000313" key="17">
    <source>
        <dbReference type="EMBL" id="KTZ09543.1"/>
    </source>
</evidence>
<dbReference type="Proteomes" id="UP000839581">
    <property type="component" value="Unassembled WGS sequence"/>
</dbReference>
<sequence>MNNNDIYRQYMYSYPHKTAYRELENVSFSEVKPRIYEHDTHLYVHMPFCQSRCGFCNLFTCTGADNTFIDSYIDAIITQGRQMALAPAHWASFTVGGGTPLLLNIAQLEKLFFSVFDVLNVDWNIYKTIETSPTDTTAEKVALLNAFSVNRVSIGVQSFHDSELHTLHRRHNAASAHQALEWLKAGHFPSLNIDIIYGIPGQTHASLTESLHQALVYQPEELFLYPLYNMPRQENMHSYYVLARDLLRNAGYTQTSMRRFVLNPAPSAAAESCGFENSLALGAGGRSYLGNLHYCSPWSSNLQTSRKIIQAFIDSPDKTVINHGYLLPPDEMKRRFIIKNLFFWQGLSLSDYQQYFASDALRDFPDLERFIRQGYCYQNGSRLRLTETGMALSDCLAPVFVSPEVMLRENRQR</sequence>
<organism evidence="16">
    <name type="scientific">Salmonella typhimurium</name>
    <dbReference type="NCBI Taxonomy" id="90371"/>
    <lineage>
        <taxon>Bacteria</taxon>
        <taxon>Pseudomonadati</taxon>
        <taxon>Pseudomonadota</taxon>
        <taxon>Gammaproteobacteria</taxon>
        <taxon>Enterobacterales</taxon>
        <taxon>Enterobacteriaceae</taxon>
        <taxon>Salmonella</taxon>
    </lineage>
</organism>
<accession>A0A0F7DJZ2</accession>
<dbReference type="EMBL" id="AAIGQE010000014">
    <property type="protein sequence ID" value="ECE0297103.1"/>
    <property type="molecule type" value="Genomic_DNA"/>
</dbReference>
<evidence type="ECO:0000313" key="4">
    <source>
        <dbReference type="EMBL" id="EBU9273284.1"/>
    </source>
</evidence>
<dbReference type="SFLD" id="SFLDG01065">
    <property type="entry name" value="anaerobic_coproporphyrinogen-I"/>
    <property type="match status" value="1"/>
</dbReference>
<evidence type="ECO:0000313" key="20">
    <source>
        <dbReference type="Proteomes" id="UP000034636"/>
    </source>
</evidence>
<dbReference type="EMBL" id="AAKRET010000012">
    <property type="protein sequence ID" value="ECU8354446.1"/>
    <property type="molecule type" value="Genomic_DNA"/>
</dbReference>
<evidence type="ECO:0000313" key="6">
    <source>
        <dbReference type="EMBL" id="EBW5464641.1"/>
    </source>
</evidence>
<evidence type="ECO:0000313" key="16">
    <source>
        <dbReference type="EMBL" id="HAD1764279.1"/>
    </source>
</evidence>
<evidence type="ECO:0000313" key="22">
    <source>
        <dbReference type="Proteomes" id="UP000338496"/>
    </source>
</evidence>
<evidence type="ECO:0000313" key="11">
    <source>
        <dbReference type="EMBL" id="ECU8354446.1"/>
    </source>
</evidence>
<dbReference type="EMBL" id="AAHNIA010000038">
    <property type="protein sequence ID" value="EBY1703776.1"/>
    <property type="molecule type" value="Genomic_DNA"/>
</dbReference>
<dbReference type="SFLD" id="SFLDS00029">
    <property type="entry name" value="Radical_SAM"/>
    <property type="match status" value="1"/>
</dbReference>
<dbReference type="Proteomes" id="UP000839616">
    <property type="component" value="Unassembled WGS sequence"/>
</dbReference>
<dbReference type="GO" id="GO:0051539">
    <property type="term" value="F:4 iron, 4 sulfur cluster binding"/>
    <property type="evidence" value="ECO:0007669"/>
    <property type="project" value="TreeGrafter"/>
</dbReference>
<accession>A0A0M2INQ3</accession>
<dbReference type="Proteomes" id="UP000885258">
    <property type="component" value="Unassembled WGS sequence"/>
</dbReference>
<dbReference type="InterPro" id="IPR058240">
    <property type="entry name" value="rSAM_sf"/>
</dbReference>
<dbReference type="InterPro" id="IPR007197">
    <property type="entry name" value="rSAM"/>
</dbReference>
<dbReference type="SUPFAM" id="SSF102114">
    <property type="entry name" value="Radical SAM enzymes"/>
    <property type="match status" value="1"/>
</dbReference>
<dbReference type="Gene3D" id="3.30.750.200">
    <property type="match status" value="1"/>
</dbReference>
<proteinExistence type="predicted"/>
<evidence type="ECO:0000313" key="5">
    <source>
        <dbReference type="EMBL" id="EBW3628669.1"/>
    </source>
</evidence>
<dbReference type="PANTHER" id="PTHR13932">
    <property type="entry name" value="COPROPORPHYRINIGEN III OXIDASE"/>
    <property type="match status" value="1"/>
</dbReference>
<reference evidence="7" key="5">
    <citation type="submission" date="2018-07" db="EMBL/GenBank/DDBJ databases">
        <authorList>
            <person name="Ashton P.M."/>
            <person name="Dallman T."/>
            <person name="Nair S."/>
            <person name="De Pinna E."/>
            <person name="Peters T."/>
            <person name="Grant K."/>
        </authorList>
    </citation>
    <scope>NUCLEOTIDE SEQUENCE [LARGE SCALE GENOMIC DNA]</scope>
    <source>
        <strain evidence="5">231108</strain>
        <strain evidence="10">265852</strain>
        <strain evidence="18">29290</strain>
        <strain evidence="7">356083</strain>
        <strain evidence="6">422529</strain>
        <strain evidence="19">425567</strain>
        <strain evidence="13">43916</strain>
        <strain evidence="4">488670</strain>
        <strain evidence="8">632340</strain>
        <strain evidence="12">86846</strain>
    </source>
</reference>
<gene>
    <name evidence="12" type="ORF">AAB27_16950</name>
    <name evidence="18" type="ORF">AU613_15080</name>
    <name evidence="13" type="ORF">AVC05_17105</name>
    <name evidence="11" type="ORF">B1P38_12775</name>
    <name evidence="9" type="ORF">CE70_18395</name>
    <name evidence="14" type="ORF">CFF59_08015</name>
    <name evidence="17" type="ORF">DD95_17360</name>
    <name evidence="4" type="ORF">DMO92_14665</name>
    <name evidence="5" type="ORF">DPF41_11300</name>
    <name evidence="6" type="ORF">DPS76_19725</name>
    <name evidence="19" type="ORF">DRM14_21240</name>
    <name evidence="7" type="ORF">DU071_17870</name>
    <name evidence="10" type="ORF">E0935_12625</name>
    <name evidence="8" type="ORF">EER35_08355</name>
    <name evidence="16" type="ORF">G0069_18035</name>
    <name evidence="15" type="ORF">GB466_21445</name>
    <name evidence="3" type="ORF">SE14_04247</name>
</gene>
<dbReference type="Proteomes" id="UP000839907">
    <property type="component" value="Unassembled WGS sequence"/>
</dbReference>
<comment type="cofactor">
    <cofactor evidence="1">
        <name>[4Fe-4S] cluster</name>
        <dbReference type="ChEBI" id="CHEBI:49883"/>
    </cofactor>
</comment>
<dbReference type="EMBL" id="AAHDPU010000012">
    <property type="protein sequence ID" value="EBU9273284.1"/>
    <property type="molecule type" value="Genomic_DNA"/>
</dbReference>
<name>A0A0D6IPD0_SALTM</name>
<dbReference type="EMBL" id="RSUA01000028">
    <property type="protein sequence ID" value="MIT50185.1"/>
    <property type="molecule type" value="Genomic_DNA"/>
</dbReference>
<evidence type="ECO:0000313" key="9">
    <source>
        <dbReference type="EMBL" id="ECE0297103.1"/>
    </source>
</evidence>
<evidence type="ECO:0000259" key="2">
    <source>
        <dbReference type="PROSITE" id="PS51918"/>
    </source>
</evidence>
<evidence type="ECO:0000313" key="18">
    <source>
        <dbReference type="EMBL" id="MIT50185.1"/>
    </source>
</evidence>
<dbReference type="AlphaFoldDB" id="A0A0D6IPD0"/>
<dbReference type="EMBL" id="DAANXF010000011">
    <property type="protein sequence ID" value="HAD1764279.1"/>
    <property type="molecule type" value="Genomic_DNA"/>
</dbReference>
<evidence type="ECO:0000313" key="10">
    <source>
        <dbReference type="EMBL" id="ECF1544079.1"/>
    </source>
</evidence>
<dbReference type="Proteomes" id="UP000839908">
    <property type="component" value="Unassembled WGS sequence"/>
</dbReference>
<dbReference type="EMBL" id="AAIKGB010000011">
    <property type="protein sequence ID" value="ECF1544079.1"/>
    <property type="molecule type" value="Genomic_DNA"/>
</dbReference>
<evidence type="ECO:0000256" key="1">
    <source>
        <dbReference type="ARBA" id="ARBA00001966"/>
    </source>
</evidence>
<dbReference type="EMBL" id="RVDJ01000028">
    <property type="protein sequence ID" value="MLP87792.1"/>
    <property type="molecule type" value="Genomic_DNA"/>
</dbReference>
<dbReference type="KEGG" id="seni:CY43_20970"/>
<dbReference type="InterPro" id="IPR034505">
    <property type="entry name" value="Coproporphyrinogen-III_oxidase"/>
</dbReference>
<feature type="domain" description="Radical SAM core" evidence="2">
    <location>
        <begin position="34"/>
        <end position="259"/>
    </location>
</feature>
<reference evidence="16" key="3">
    <citation type="journal article" date="2018" name="Genome Biol.">
        <title>SKESA: strategic k-mer extension for scrupulous assemblies.</title>
        <authorList>
            <person name="Souvorov A."/>
            <person name="Agarwala R."/>
            <person name="Lipman D.J."/>
        </authorList>
    </citation>
    <scope>NUCLEOTIDE SEQUENCE</scope>
    <source>
        <strain evidence="15">Salmonella enterica</strain>
        <strain evidence="16">SSI_AA832</strain>
    </source>
</reference>
<dbReference type="RefSeq" id="WP_001062055.1">
    <property type="nucleotide sequence ID" value="NZ_CABFWH010000001.1"/>
</dbReference>
<evidence type="ECO:0000313" key="12">
    <source>
        <dbReference type="EMBL" id="ECV8762583.1"/>
    </source>
</evidence>
<dbReference type="CDD" id="cd01335">
    <property type="entry name" value="Radical_SAM"/>
    <property type="match status" value="1"/>
</dbReference>
<dbReference type="Proteomes" id="UP000839909">
    <property type="component" value="Unassembled WGS sequence"/>
</dbReference>
<dbReference type="EMBL" id="AAHIPE010000026">
    <property type="protein sequence ID" value="EBW5464641.1"/>
    <property type="molecule type" value="Genomic_DNA"/>
</dbReference>
<dbReference type="EMBL" id="AALDNI010000039">
    <property type="protein sequence ID" value="ECY5342938.1"/>
    <property type="molecule type" value="Genomic_DNA"/>
</dbReference>
<dbReference type="Proteomes" id="UP000839914">
    <property type="component" value="Unassembled WGS sequence"/>
</dbReference>
<dbReference type="Proteomes" id="UP000839595">
    <property type="component" value="Unassembled WGS sequence"/>
</dbReference>
<dbReference type="Pfam" id="PF04055">
    <property type="entry name" value="Radical_SAM"/>
    <property type="match status" value="1"/>
</dbReference>
<dbReference type="PANTHER" id="PTHR13932:SF5">
    <property type="entry name" value="RADICAL S-ADENOSYL METHIONINE DOMAIN-CONTAINING PROTEIN 1, MITOCHONDRIAL"/>
    <property type="match status" value="1"/>
</dbReference>
<dbReference type="Proteomes" id="UP000034636">
    <property type="component" value="Chromosome"/>
</dbReference>
<dbReference type="Pfam" id="PF06969">
    <property type="entry name" value="HemN_C"/>
    <property type="match status" value="1"/>
</dbReference>
<accession>A0A0D6IPD0</accession>
<dbReference type="SMART" id="SM00729">
    <property type="entry name" value="Elp3"/>
    <property type="match status" value="1"/>
</dbReference>
<dbReference type="EMBL" id="AAMLUT010000006">
    <property type="protein sequence ID" value="EDI6665205.1"/>
    <property type="molecule type" value="Genomic_DNA"/>
</dbReference>
<dbReference type="OMA" id="CEMRCGF"/>
<evidence type="ECO:0000313" key="8">
    <source>
        <dbReference type="EMBL" id="EBZ6920994.1"/>
    </source>
</evidence>
<evidence type="ECO:0000313" key="15">
    <source>
        <dbReference type="EMBL" id="HAB0973092.1"/>
    </source>
</evidence>
<dbReference type="GO" id="GO:0005737">
    <property type="term" value="C:cytoplasm"/>
    <property type="evidence" value="ECO:0007669"/>
    <property type="project" value="TreeGrafter"/>
</dbReference>
<reference evidence="3 20" key="2">
    <citation type="journal article" date="2015" name="Genome Announc.">
        <title>Complete Genome Sequencing of a Multidrug-Resistant and Human-Invasive Salmonella enterica Serovar Typhimurium Strain of the Emerging Sequence Type 213 Genotype.</title>
        <authorList>
            <person name="Calva E."/>
            <person name="Silva C."/>
            <person name="Zaidi M.B."/>
            <person name="Sanchez-Flores A."/>
            <person name="Estrada K."/>
            <person name="Silva G.G."/>
            <person name="Soto-Jimenez L.M."/>
            <person name="Wiesner M."/>
            <person name="Fernandez-Mora M."/>
            <person name="Edwards R.A."/>
            <person name="Vinuesa P."/>
        </authorList>
    </citation>
    <scope>NUCLEOTIDE SEQUENCE [LARGE SCALE GENOMIC DNA]</scope>
    <source>
        <strain evidence="3 20">YU39</strain>
    </source>
</reference>
<evidence type="ECO:0000313" key="21">
    <source>
        <dbReference type="Proteomes" id="UP000054461"/>
    </source>
</evidence>
<dbReference type="EMBL" id="AAHRYM010000008">
    <property type="protein sequence ID" value="EBZ6920994.1"/>
    <property type="molecule type" value="Genomic_DNA"/>
</dbReference>
<evidence type="ECO:0000313" key="13">
    <source>
        <dbReference type="EMBL" id="ECY5342938.1"/>
    </source>
</evidence>
<reference evidence="9 22" key="6">
    <citation type="submission" date="2018-07" db="EMBL/GenBank/DDBJ databases">
        <authorList>
            <consortium name="GenomeTrakr network: Whole genome sequencing for foodborne pathogen traceback"/>
        </authorList>
    </citation>
    <scope>NUCLEOTIDE SEQUENCE [LARGE SCALE GENOMIC DNA]</scope>
    <source>
        <strain evidence="9 22">VA_WGS-00080</strain>
    </source>
</reference>
<dbReference type="EMBL" id="CP011428">
    <property type="protein sequence ID" value="AKH09625.1"/>
    <property type="molecule type" value="Genomic_DNA"/>
</dbReference>
<dbReference type="InterPro" id="IPR010723">
    <property type="entry name" value="HemN_C"/>
</dbReference>
<dbReference type="EMBL" id="AAHIDF010000011">
    <property type="protein sequence ID" value="EBW3628669.1"/>
    <property type="molecule type" value="Genomic_DNA"/>
</dbReference>
<dbReference type="EMBL" id="JYVU01000045">
    <property type="protein sequence ID" value="KTZ09543.1"/>
    <property type="molecule type" value="Genomic_DNA"/>
</dbReference>
<dbReference type="PROSITE" id="PS51918">
    <property type="entry name" value="RADICAL_SAM"/>
    <property type="match status" value="1"/>
</dbReference>
<dbReference type="Proteomes" id="UP000839617">
    <property type="component" value="Unassembled WGS sequence"/>
</dbReference>
<evidence type="ECO:0000313" key="19">
    <source>
        <dbReference type="EMBL" id="MLP87792.1"/>
    </source>
</evidence>
<dbReference type="Proteomes" id="UP000839911">
    <property type="component" value="Unassembled WGS sequence"/>
</dbReference>
<evidence type="ECO:0000313" key="7">
    <source>
        <dbReference type="EMBL" id="EBY1703776.1"/>
    </source>
</evidence>
<dbReference type="Proteomes" id="UP000054461">
    <property type="component" value="Unassembled WGS sequence"/>
</dbReference>
<dbReference type="InterPro" id="IPR006638">
    <property type="entry name" value="Elp3/MiaA/NifB-like_rSAM"/>
</dbReference>
<dbReference type="eggNOG" id="COG0635">
    <property type="taxonomic scope" value="Bacteria"/>
</dbReference>
<dbReference type="Proteomes" id="UP000338496">
    <property type="component" value="Unassembled WGS sequence"/>
</dbReference>
<dbReference type="PATRIC" id="fig|59201.158.peg.4310"/>
<evidence type="ECO:0000313" key="3">
    <source>
        <dbReference type="EMBL" id="AKH09625.1"/>
    </source>
</evidence>
<reference evidence="14" key="4">
    <citation type="submission" date="2018-07" db="EMBL/GenBank/DDBJ databases">
        <authorList>
            <consortium name="PulseNet: The National Subtyping Network for Foodborne Disease Surveillance"/>
            <person name="Tarr C.L."/>
            <person name="Trees E."/>
            <person name="Katz L.S."/>
            <person name="Carleton-Romer H.A."/>
            <person name="Stroika S."/>
            <person name="Kucerova Z."/>
            <person name="Roache K.F."/>
            <person name="Sabol A.L."/>
            <person name="Besser J."/>
            <person name="Gerner-Smidt P."/>
        </authorList>
    </citation>
    <scope>NUCLEOTIDE SEQUENCE [LARGE SCALE GENOMIC DNA]</scope>
    <source>
        <strain evidence="11">PNUSAS008736</strain>
        <strain evidence="14">PNUSAS016739</strain>
    </source>
</reference>
<reference evidence="17 21" key="1">
    <citation type="submission" date="2014-09" db="EMBL/GenBank/DDBJ databases">
        <title>Salmonella Genotype and Phenotype Association.</title>
        <authorList>
            <person name="Chen Y."/>
            <person name="Folster J."/>
            <person name="Ayers S."/>
            <person name="Kabera C."/>
            <person name="Li C."/>
            <person name="Mukherjee S."/>
            <person name="Lam C."/>
            <person name="Zhao S."/>
            <person name="McDermott P."/>
        </authorList>
    </citation>
    <scope>NUCLEOTIDE SEQUENCE [LARGE SCALE GENOMIC DNA]</scope>
    <source>
        <strain evidence="17 21">CVM N32045</strain>
    </source>
</reference>
<dbReference type="GO" id="GO:0006779">
    <property type="term" value="P:porphyrin-containing compound biosynthetic process"/>
    <property type="evidence" value="ECO:0007669"/>
    <property type="project" value="TreeGrafter"/>
</dbReference>
<evidence type="ECO:0000313" key="14">
    <source>
        <dbReference type="EMBL" id="EDI6665205.1"/>
    </source>
</evidence>
<dbReference type="NCBIfam" id="NF006067">
    <property type="entry name" value="PRK08208.1"/>
    <property type="match status" value="1"/>
</dbReference>